<evidence type="ECO:0000313" key="3">
    <source>
        <dbReference type="Proteomes" id="UP000239156"/>
    </source>
</evidence>
<protein>
    <submittedName>
        <fullName evidence="2">Uncharacterized protein</fullName>
    </submittedName>
</protein>
<sequence length="102" mass="11507">MDIEMGRVAEAKAHAAEEEMDRLADQRKLDKLLEFPRQETMKNKERSARILAVDQARMKEAARHAAEKLGRKEGYQEQQDACGGKEIGQGTAGKTEDGAEYW</sequence>
<feature type="compositionally biased region" description="Basic and acidic residues" evidence="1">
    <location>
        <begin position="62"/>
        <end position="75"/>
    </location>
</feature>
<comment type="caution">
    <text evidence="2">The sequence shown here is derived from an EMBL/GenBank/DDBJ whole genome shotgun (WGS) entry which is preliminary data.</text>
</comment>
<dbReference type="AlphaFoldDB" id="A0A2S4VHK6"/>
<dbReference type="VEuPathDB" id="FungiDB:PSTT_07129"/>
<reference evidence="2" key="1">
    <citation type="submission" date="2017-12" db="EMBL/GenBank/DDBJ databases">
        <title>Gene loss provides genomic basis for host adaptation in cereal stripe rust fungi.</title>
        <authorList>
            <person name="Xia C."/>
        </authorList>
    </citation>
    <scope>NUCLEOTIDE SEQUENCE [LARGE SCALE GENOMIC DNA]</scope>
    <source>
        <strain evidence="2">93-210</strain>
    </source>
</reference>
<gene>
    <name evidence="2" type="ORF">PSTT_07129</name>
</gene>
<evidence type="ECO:0000256" key="1">
    <source>
        <dbReference type="SAM" id="MobiDB-lite"/>
    </source>
</evidence>
<accession>A0A2S4VHK6</accession>
<dbReference type="EMBL" id="PKSL01000059">
    <property type="protein sequence ID" value="POW09034.1"/>
    <property type="molecule type" value="Genomic_DNA"/>
</dbReference>
<name>A0A2S4VHK6_9BASI</name>
<organism evidence="2 3">
    <name type="scientific">Puccinia striiformis</name>
    <dbReference type="NCBI Taxonomy" id="27350"/>
    <lineage>
        <taxon>Eukaryota</taxon>
        <taxon>Fungi</taxon>
        <taxon>Dikarya</taxon>
        <taxon>Basidiomycota</taxon>
        <taxon>Pucciniomycotina</taxon>
        <taxon>Pucciniomycetes</taxon>
        <taxon>Pucciniales</taxon>
        <taxon>Pucciniaceae</taxon>
        <taxon>Puccinia</taxon>
    </lineage>
</organism>
<dbReference type="VEuPathDB" id="FungiDB:PSHT_09823"/>
<proteinExistence type="predicted"/>
<keyword evidence="3" id="KW-1185">Reference proteome</keyword>
<feature type="region of interest" description="Disordered" evidence="1">
    <location>
        <begin position="62"/>
        <end position="102"/>
    </location>
</feature>
<evidence type="ECO:0000313" key="2">
    <source>
        <dbReference type="EMBL" id="POW09034.1"/>
    </source>
</evidence>
<dbReference type="Proteomes" id="UP000239156">
    <property type="component" value="Unassembled WGS sequence"/>
</dbReference>
<feature type="region of interest" description="Disordered" evidence="1">
    <location>
        <begin position="1"/>
        <end position="22"/>
    </location>
</feature>